<accession>A0A1I1LHY4</accession>
<organism evidence="2 3">
    <name type="scientific">Zunongwangia mangrovi</name>
    <dbReference type="NCBI Taxonomy" id="1334022"/>
    <lineage>
        <taxon>Bacteria</taxon>
        <taxon>Pseudomonadati</taxon>
        <taxon>Bacteroidota</taxon>
        <taxon>Flavobacteriia</taxon>
        <taxon>Flavobacteriales</taxon>
        <taxon>Flavobacteriaceae</taxon>
        <taxon>Zunongwangia</taxon>
    </lineage>
</organism>
<keyword evidence="1" id="KW-0812">Transmembrane</keyword>
<evidence type="ECO:0000313" key="2">
    <source>
        <dbReference type="EMBL" id="SFC69973.1"/>
    </source>
</evidence>
<feature type="transmembrane region" description="Helical" evidence="1">
    <location>
        <begin position="97"/>
        <end position="121"/>
    </location>
</feature>
<keyword evidence="3" id="KW-1185">Reference proteome</keyword>
<gene>
    <name evidence="2" type="ORF">SAMN04487907_107126</name>
</gene>
<feature type="transmembrane region" description="Helical" evidence="1">
    <location>
        <begin position="57"/>
        <end position="85"/>
    </location>
</feature>
<proteinExistence type="predicted"/>
<dbReference type="STRING" id="1334022.SAMN04487907_107126"/>
<keyword evidence="1" id="KW-0472">Membrane</keyword>
<evidence type="ECO:0000313" key="3">
    <source>
        <dbReference type="Proteomes" id="UP000199438"/>
    </source>
</evidence>
<feature type="transmembrane region" description="Helical" evidence="1">
    <location>
        <begin position="24"/>
        <end position="45"/>
    </location>
</feature>
<dbReference type="Proteomes" id="UP000199438">
    <property type="component" value="Unassembled WGS sequence"/>
</dbReference>
<protein>
    <submittedName>
        <fullName evidence="2">Uncharacterized protein</fullName>
    </submittedName>
</protein>
<keyword evidence="1" id="KW-1133">Transmembrane helix</keyword>
<evidence type="ECO:0000256" key="1">
    <source>
        <dbReference type="SAM" id="Phobius"/>
    </source>
</evidence>
<dbReference type="RefSeq" id="WP_092543879.1">
    <property type="nucleotide sequence ID" value="NZ_FOKV01000007.1"/>
</dbReference>
<sequence>METAKVAPGRNLDTYRILFIIKGVLNLLISLFGLVYVVMGFIIPAPTMTDFPGYTPFNIISIILVIFGSIFILFAIIMAVLTFLAAKYIGERRNATFIIVISIINCLTGVLGIVLGIFAIIEIQKPEVRALFEANRTKNK</sequence>
<dbReference type="OrthoDB" id="1452126at2"/>
<name>A0A1I1LHY4_9FLAO</name>
<dbReference type="AlphaFoldDB" id="A0A1I1LHY4"/>
<reference evidence="3" key="1">
    <citation type="submission" date="2016-10" db="EMBL/GenBank/DDBJ databases">
        <authorList>
            <person name="Varghese N."/>
            <person name="Submissions S."/>
        </authorList>
    </citation>
    <scope>NUCLEOTIDE SEQUENCE [LARGE SCALE GENOMIC DNA]</scope>
    <source>
        <strain evidence="3">DSM 24499</strain>
    </source>
</reference>
<dbReference type="EMBL" id="FOKV01000007">
    <property type="protein sequence ID" value="SFC69973.1"/>
    <property type="molecule type" value="Genomic_DNA"/>
</dbReference>